<feature type="region of interest" description="Disordered" evidence="2">
    <location>
        <begin position="63"/>
        <end position="101"/>
    </location>
</feature>
<feature type="compositionally biased region" description="Polar residues" evidence="2">
    <location>
        <begin position="78"/>
        <end position="92"/>
    </location>
</feature>
<comment type="caution">
    <text evidence="4">The sequence shown here is derived from an EMBL/GenBank/DDBJ whole genome shotgun (WGS) entry which is preliminary data.</text>
</comment>
<dbReference type="PANTHER" id="PTHR31471">
    <property type="entry name" value="OS02G0116800 PROTEIN"/>
    <property type="match status" value="1"/>
</dbReference>
<evidence type="ECO:0000256" key="2">
    <source>
        <dbReference type="SAM" id="MobiDB-lite"/>
    </source>
</evidence>
<feature type="region of interest" description="Disordered" evidence="2">
    <location>
        <begin position="261"/>
        <end position="292"/>
    </location>
</feature>
<keyword evidence="5" id="KW-1185">Reference proteome</keyword>
<dbReference type="EMBL" id="QZWG01000016">
    <property type="protein sequence ID" value="RZB59058.1"/>
    <property type="molecule type" value="Genomic_DNA"/>
</dbReference>
<name>A0A445GD17_GLYSO</name>
<dbReference type="PANTHER" id="PTHR31471:SF3">
    <property type="entry name" value="OS11G0616300 PROTEIN"/>
    <property type="match status" value="1"/>
</dbReference>
<dbReference type="Proteomes" id="UP000289340">
    <property type="component" value="Chromosome 16"/>
</dbReference>
<dbReference type="SMR" id="A0A445GD17"/>
<accession>A0A445GD17</accession>
<protein>
    <recommendedName>
        <fullName evidence="3">Remorin C-terminal domain-containing protein</fullName>
    </recommendedName>
</protein>
<proteinExistence type="inferred from homology"/>
<dbReference type="InterPro" id="IPR005516">
    <property type="entry name" value="Remorin_C"/>
</dbReference>
<dbReference type="Pfam" id="PF03763">
    <property type="entry name" value="Remorin_C"/>
    <property type="match status" value="1"/>
</dbReference>
<gene>
    <name evidence="4" type="ORF">D0Y65_042385</name>
</gene>
<reference evidence="4 5" key="1">
    <citation type="submission" date="2018-09" db="EMBL/GenBank/DDBJ databases">
        <title>A high-quality reference genome of wild soybean provides a powerful tool to mine soybean genomes.</title>
        <authorList>
            <person name="Xie M."/>
            <person name="Chung C.Y.L."/>
            <person name="Li M.-W."/>
            <person name="Wong F.-L."/>
            <person name="Chan T.-F."/>
            <person name="Lam H.-M."/>
        </authorList>
    </citation>
    <scope>NUCLEOTIDE SEQUENCE [LARGE SCALE GENOMIC DNA]</scope>
    <source>
        <strain evidence="5">cv. W05</strain>
        <tissue evidence="4">Hypocotyl of etiolated seedlings</tissue>
    </source>
</reference>
<feature type="domain" description="Remorin C-terminal" evidence="3">
    <location>
        <begin position="358"/>
        <end position="453"/>
    </location>
</feature>
<dbReference type="AlphaFoldDB" id="A0A445GD17"/>
<evidence type="ECO:0000313" key="5">
    <source>
        <dbReference type="Proteomes" id="UP000289340"/>
    </source>
</evidence>
<organism evidence="4 5">
    <name type="scientific">Glycine soja</name>
    <name type="common">Wild soybean</name>
    <dbReference type="NCBI Taxonomy" id="3848"/>
    <lineage>
        <taxon>Eukaryota</taxon>
        <taxon>Viridiplantae</taxon>
        <taxon>Streptophyta</taxon>
        <taxon>Embryophyta</taxon>
        <taxon>Tracheophyta</taxon>
        <taxon>Spermatophyta</taxon>
        <taxon>Magnoliopsida</taxon>
        <taxon>eudicotyledons</taxon>
        <taxon>Gunneridae</taxon>
        <taxon>Pentapetalae</taxon>
        <taxon>rosids</taxon>
        <taxon>fabids</taxon>
        <taxon>Fabales</taxon>
        <taxon>Fabaceae</taxon>
        <taxon>Papilionoideae</taxon>
        <taxon>50 kb inversion clade</taxon>
        <taxon>NPAAA clade</taxon>
        <taxon>indigoferoid/millettioid clade</taxon>
        <taxon>Phaseoleae</taxon>
        <taxon>Glycine</taxon>
        <taxon>Glycine subgen. Soja</taxon>
    </lineage>
</organism>
<evidence type="ECO:0000256" key="1">
    <source>
        <dbReference type="ARBA" id="ARBA00005711"/>
    </source>
</evidence>
<comment type="similarity">
    <text evidence="1">Belongs to the remorin family.</text>
</comment>
<dbReference type="Gramene" id="XM_028350875.1">
    <property type="protein sequence ID" value="XP_028206676.1"/>
    <property type="gene ID" value="LOC114390177"/>
</dbReference>
<evidence type="ECO:0000259" key="3">
    <source>
        <dbReference type="Pfam" id="PF03763"/>
    </source>
</evidence>
<sequence length="473" mass="53050">MDLPSHKFFQPPSTLAPHGVALLTESNMSMYGKSKDNPFADDFPDPLCKLNLKETSEFVKSLPLPLPMPNGRAESRGHSVSQQRRLLDSPSTPGRPVFTFSSGLPRKSFPSKWDDAEKWLMSTSCHDSPAHNNTTLKVSVSDSSKITTRQQHCGDDVVGFKQQMEGFSEKSRVTEERVSSKAVPNFPWSPSLDHHHNTLGSFNGVKDIVLKDKFTDSIEPVLPNLRYLEPAKEGFLFRNQGGGAMQDACTEVVQHRDIGTEMTPLGSSTTSRCHTPVKISSPPRHNTPASRSGPLALASSACTLDVIQLEECHFSKLQLGTQYDLVPLNWSSSEEEEKEISKSLRHNGSHKADSDCIAAAWEEEEKTKCCLRYQREEAKIQAWVNLQNAKAEARSRKLEVKIQKMKSSLEEKLMKRMSVVHRKAEEWRAEARQQHLDQIQKATVQAQKIIHKHNSQFSKPSSCGCFPCNNNHH</sequence>
<evidence type="ECO:0000313" key="4">
    <source>
        <dbReference type="EMBL" id="RZB59058.1"/>
    </source>
</evidence>